<evidence type="ECO:0000313" key="6">
    <source>
        <dbReference type="Proteomes" id="UP001153069"/>
    </source>
</evidence>
<organism evidence="5 6">
    <name type="scientific">Seminavis robusta</name>
    <dbReference type="NCBI Taxonomy" id="568900"/>
    <lineage>
        <taxon>Eukaryota</taxon>
        <taxon>Sar</taxon>
        <taxon>Stramenopiles</taxon>
        <taxon>Ochrophyta</taxon>
        <taxon>Bacillariophyta</taxon>
        <taxon>Bacillariophyceae</taxon>
        <taxon>Bacillariophycidae</taxon>
        <taxon>Naviculales</taxon>
        <taxon>Naviculaceae</taxon>
        <taxon>Seminavis</taxon>
    </lineage>
</organism>
<sequence>MTAVAEGVAAARVSLNDRKSGPIFLASNITLDGIIPENYGCQNCSFEGALAENSSIKGACWDDDGWGGLLPFLLLSSVAVALGCMFFAKSPTKGARCKTPSSLCPIANAGIMKAHSKHGQAPLSLCPFASRGQRKPNRRTLLKKLPARPFASSTPSNDVSSTTSFWELYQKIANEYTGLFGDSLDAPDILAGAPLLRAIVNMAEHQSPQEYARCNADQYRAWMVEGLSSNRVSNLMAELESLRRSELKLVLGACVYLRHSWHQGDPTAGPVETTQPMDAHGNVVTEPSQLSIAVEFVAKRLGVAPFFNVYSWLFCNWRWTPSSAAVNEGLTFDKICNLQAGSMSPRFYWLTGTARESEANFWRAFAYSELMAIPMYGAIGNLMDQVKKHHQQHAPPTPAAIDRVVQSLQSIREATSNITAALVAYGTPELVDAQQFVQMQNTAHYAGTTAGASGFQAPCMVLLDTLLGVDYSAVSVELQETRHENIAEMLPEVVRILFGIVRPGARDLRQTFIPNIVCPEQRQRVQTAFNGVADELILWRSCHRSRAGKFIQASTVTTGRTNEDMSANVHSTFRKEMSSIIAATKATRLEIH</sequence>
<dbReference type="InterPro" id="IPR037217">
    <property type="entry name" value="Trp/Indoleamine_2_3_dOase-like"/>
</dbReference>
<dbReference type="AlphaFoldDB" id="A0A9N8HGI6"/>
<evidence type="ECO:0000256" key="3">
    <source>
        <dbReference type="ARBA" id="ARBA00023004"/>
    </source>
</evidence>
<dbReference type="GO" id="GO:0046872">
    <property type="term" value="F:metal ion binding"/>
    <property type="evidence" value="ECO:0007669"/>
    <property type="project" value="UniProtKB-KW"/>
</dbReference>
<dbReference type="GO" id="GO:0016702">
    <property type="term" value="F:oxidoreductase activity, acting on single donors with incorporation of molecular oxygen, incorporation of two atoms of oxygen"/>
    <property type="evidence" value="ECO:0007669"/>
    <property type="project" value="UniProtKB-ARBA"/>
</dbReference>
<evidence type="ECO:0000256" key="1">
    <source>
        <dbReference type="ARBA" id="ARBA00007119"/>
    </source>
</evidence>
<evidence type="ECO:0000313" key="5">
    <source>
        <dbReference type="EMBL" id="CAB9511947.1"/>
    </source>
</evidence>
<comment type="caution">
    <text evidence="5">The sequence shown here is derived from an EMBL/GenBank/DDBJ whole genome shotgun (WGS) entry which is preliminary data.</text>
</comment>
<keyword evidence="6" id="KW-1185">Reference proteome</keyword>
<proteinExistence type="inferred from homology"/>
<dbReference type="Proteomes" id="UP001153069">
    <property type="component" value="Unassembled WGS sequence"/>
</dbReference>
<keyword evidence="3" id="KW-0408">Iron</keyword>
<name>A0A9N8HGI6_9STRA</name>
<evidence type="ECO:0000256" key="4">
    <source>
        <dbReference type="SAM" id="Phobius"/>
    </source>
</evidence>
<dbReference type="InterPro" id="IPR000898">
    <property type="entry name" value="Indolamine_dOase"/>
</dbReference>
<accession>A0A9N8HGI6</accession>
<reference evidence="5" key="1">
    <citation type="submission" date="2020-06" db="EMBL/GenBank/DDBJ databases">
        <authorList>
            <consortium name="Plant Systems Biology data submission"/>
        </authorList>
    </citation>
    <scope>NUCLEOTIDE SEQUENCE</scope>
    <source>
        <strain evidence="5">D6</strain>
    </source>
</reference>
<dbReference type="EMBL" id="CAICTM010000509">
    <property type="protein sequence ID" value="CAB9511947.1"/>
    <property type="molecule type" value="Genomic_DNA"/>
</dbReference>
<dbReference type="PANTHER" id="PTHR28657:SF5">
    <property type="entry name" value="INDOLEAMINE 2,3-DIOXYGENASE"/>
    <property type="match status" value="1"/>
</dbReference>
<feature type="transmembrane region" description="Helical" evidence="4">
    <location>
        <begin position="69"/>
        <end position="88"/>
    </location>
</feature>
<dbReference type="GO" id="GO:0019441">
    <property type="term" value="P:L-tryptophan catabolic process to kynurenine"/>
    <property type="evidence" value="ECO:0007669"/>
    <property type="project" value="InterPro"/>
</dbReference>
<dbReference type="SUPFAM" id="SSF140959">
    <property type="entry name" value="Indolic compounds 2,3-dioxygenase-like"/>
    <property type="match status" value="1"/>
</dbReference>
<evidence type="ECO:0000256" key="2">
    <source>
        <dbReference type="ARBA" id="ARBA00022723"/>
    </source>
</evidence>
<keyword evidence="4" id="KW-0472">Membrane</keyword>
<gene>
    <name evidence="5" type="ORF">SEMRO_510_G157350.1</name>
</gene>
<dbReference type="Gene3D" id="1.20.58.480">
    <property type="match status" value="1"/>
</dbReference>
<dbReference type="PANTHER" id="PTHR28657">
    <property type="entry name" value="INDOLEAMINE 2,3-DIOXYGENASE"/>
    <property type="match status" value="1"/>
</dbReference>
<dbReference type="GO" id="GO:0020037">
    <property type="term" value="F:heme binding"/>
    <property type="evidence" value="ECO:0007669"/>
    <property type="project" value="InterPro"/>
</dbReference>
<keyword evidence="2" id="KW-0479">Metal-binding</keyword>
<keyword evidence="4" id="KW-0812">Transmembrane</keyword>
<protein>
    <submittedName>
        <fullName evidence="5">Uncharacterized protein</fullName>
    </submittedName>
</protein>
<keyword evidence="4" id="KW-1133">Transmembrane helix</keyword>
<comment type="similarity">
    <text evidence="1">Belongs to the indoleamine 2,3-dioxygenase family.</text>
</comment>